<proteinExistence type="inferred from homology"/>
<keyword evidence="4" id="KW-1185">Reference proteome</keyword>
<accession>W6YVZ5</accession>
<name>W6YVZ5_COCMI</name>
<dbReference type="EMBL" id="KI964276">
    <property type="protein sequence ID" value="EUC39699.1"/>
    <property type="molecule type" value="Genomic_DNA"/>
</dbReference>
<evidence type="ECO:0000256" key="1">
    <source>
        <dbReference type="ARBA" id="ARBA00023002"/>
    </source>
</evidence>
<evidence type="ECO:0000256" key="2">
    <source>
        <dbReference type="ARBA" id="ARBA00023604"/>
    </source>
</evidence>
<dbReference type="OrthoDB" id="412788at2759"/>
<organism evidence="3 4">
    <name type="scientific">Bipolaris oryzae ATCC 44560</name>
    <dbReference type="NCBI Taxonomy" id="930090"/>
    <lineage>
        <taxon>Eukaryota</taxon>
        <taxon>Fungi</taxon>
        <taxon>Dikarya</taxon>
        <taxon>Ascomycota</taxon>
        <taxon>Pezizomycotina</taxon>
        <taxon>Dothideomycetes</taxon>
        <taxon>Pleosporomycetidae</taxon>
        <taxon>Pleosporales</taxon>
        <taxon>Pleosporineae</taxon>
        <taxon>Pleosporaceae</taxon>
        <taxon>Bipolaris</taxon>
    </lineage>
</organism>
<dbReference type="PANTHER" id="PTHR34598">
    <property type="entry name" value="BLL6449 PROTEIN"/>
    <property type="match status" value="1"/>
</dbReference>
<dbReference type="GO" id="GO:0016491">
    <property type="term" value="F:oxidoreductase activity"/>
    <property type="evidence" value="ECO:0007669"/>
    <property type="project" value="UniProtKB-KW"/>
</dbReference>
<dbReference type="Proteomes" id="UP000054032">
    <property type="component" value="Unassembled WGS sequence"/>
</dbReference>
<keyword evidence="1" id="KW-0560">Oxidoreductase</keyword>
<gene>
    <name evidence="3" type="ORF">COCMIDRAFT_31201</name>
</gene>
<reference evidence="3 4" key="1">
    <citation type="journal article" date="2013" name="PLoS Genet.">
        <title>Comparative genome structure, secondary metabolite, and effector coding capacity across Cochliobolus pathogens.</title>
        <authorList>
            <person name="Condon B.J."/>
            <person name="Leng Y."/>
            <person name="Wu D."/>
            <person name="Bushley K.E."/>
            <person name="Ohm R.A."/>
            <person name="Otillar R."/>
            <person name="Martin J."/>
            <person name="Schackwitz W."/>
            <person name="Grimwood J."/>
            <person name="MohdZainudin N."/>
            <person name="Xue C."/>
            <person name="Wang R."/>
            <person name="Manning V.A."/>
            <person name="Dhillon B."/>
            <person name="Tu Z.J."/>
            <person name="Steffenson B.J."/>
            <person name="Salamov A."/>
            <person name="Sun H."/>
            <person name="Lowry S."/>
            <person name="LaButti K."/>
            <person name="Han J."/>
            <person name="Copeland A."/>
            <person name="Lindquist E."/>
            <person name="Barry K."/>
            <person name="Schmutz J."/>
            <person name="Baker S.E."/>
            <person name="Ciuffetti L.M."/>
            <person name="Grigoriev I.V."/>
            <person name="Zhong S."/>
            <person name="Turgeon B.G."/>
        </authorList>
    </citation>
    <scope>NUCLEOTIDE SEQUENCE [LARGE SCALE GENOMIC DNA]</scope>
    <source>
        <strain evidence="3 4">ATCC 44560</strain>
    </source>
</reference>
<dbReference type="GeneID" id="19121822"/>
<dbReference type="AlphaFoldDB" id="W6YVZ5"/>
<dbReference type="KEGG" id="bor:COCMIDRAFT_31201"/>
<evidence type="ECO:0000313" key="4">
    <source>
        <dbReference type="Proteomes" id="UP000054032"/>
    </source>
</evidence>
<dbReference type="HOGENOM" id="CLU_1805832_0_0_1"/>
<evidence type="ECO:0000313" key="3">
    <source>
        <dbReference type="EMBL" id="EUC39699.1"/>
    </source>
</evidence>
<dbReference type="RefSeq" id="XP_007693785.1">
    <property type="nucleotide sequence ID" value="XM_007695595.1"/>
</dbReference>
<dbReference type="InterPro" id="IPR044053">
    <property type="entry name" value="AsaB-like"/>
</dbReference>
<comment type="similarity">
    <text evidence="2">Belongs to the asaB hydroxylase/desaturase family.</text>
</comment>
<dbReference type="PANTHER" id="PTHR34598:SF3">
    <property type="entry name" value="OXIDOREDUCTASE AN1597"/>
    <property type="match status" value="1"/>
</dbReference>
<sequence length="143" mass="16182">MIRDKNNTFKCSHWSVQAQRIPTGNKRAGGLARFIDDVMKSRVRYRTISIWIPINCAVKDHPLVLTNLRTVTDTDLVPAEQVYPCYMGEVFAGRGNTGQRFWYCNGMDSTEVVLFQALNSGGELDENGRLHSARRTHASFCVD</sequence>
<protein>
    <submittedName>
        <fullName evidence="3">Uncharacterized protein</fullName>
    </submittedName>
</protein>